<accession>A0A318H3R3</accession>
<dbReference type="Gene3D" id="2.50.20.10">
    <property type="entry name" value="Lipoprotein localisation LolA/LolB/LppX"/>
    <property type="match status" value="1"/>
</dbReference>
<dbReference type="Pfam" id="PF03548">
    <property type="entry name" value="LolA"/>
    <property type="match status" value="1"/>
</dbReference>
<dbReference type="RefSeq" id="WP_110400370.1">
    <property type="nucleotide sequence ID" value="NZ_QJJS01000006.1"/>
</dbReference>
<dbReference type="GO" id="GO:0044874">
    <property type="term" value="P:lipoprotein localization to outer membrane"/>
    <property type="evidence" value="ECO:0007669"/>
    <property type="project" value="UniProtKB-UniRule"/>
</dbReference>
<sequence precursor="true">MSSRSLSRPLLACLTGIVLLTAHAVARADASEALRQFVQTVQSARSGFTQTVSSPDGAKKKTSSGTFEFQRPNRFRFDYSKPYEQQVVADGVKVWMYDLDLNQVTVRPYDQALGQTPAALLTGGQLDRDFTLRNEADEGGLQWVLATPRGKEGSIRQLRIGFRGRELAAFEMTDAFGQRSRLEFTRLETQAAIPAARFKFVAPAGADVLNQ</sequence>
<dbReference type="OrthoDB" id="9787361at2"/>
<dbReference type="HAMAP" id="MF_00240">
    <property type="entry name" value="LolA"/>
    <property type="match status" value="1"/>
</dbReference>
<evidence type="ECO:0000256" key="3">
    <source>
        <dbReference type="ARBA" id="ARBA00011245"/>
    </source>
</evidence>
<keyword evidence="6 10" id="KW-0732">Signal</keyword>
<reference evidence="11 12" key="1">
    <citation type="submission" date="2018-05" db="EMBL/GenBank/DDBJ databases">
        <title>Genomic Encyclopedia of Type Strains, Phase IV (KMG-IV): sequencing the most valuable type-strain genomes for metagenomic binning, comparative biology and taxonomic classification.</title>
        <authorList>
            <person name="Goeker M."/>
        </authorList>
    </citation>
    <scope>NUCLEOTIDE SEQUENCE [LARGE SCALE GENOMIC DNA]</scope>
    <source>
        <strain evidence="11 12">DSM 566</strain>
    </source>
</reference>
<dbReference type="Proteomes" id="UP000247811">
    <property type="component" value="Unassembled WGS sequence"/>
</dbReference>
<protein>
    <recommendedName>
        <fullName evidence="4 10">Outer-membrane lipoprotein carrier protein</fullName>
    </recommendedName>
</protein>
<comment type="subunit">
    <text evidence="3 10">Monomer.</text>
</comment>
<keyword evidence="5 10" id="KW-0813">Transport</keyword>
<dbReference type="GO" id="GO:0042953">
    <property type="term" value="P:lipoprotein transport"/>
    <property type="evidence" value="ECO:0007669"/>
    <property type="project" value="InterPro"/>
</dbReference>
<evidence type="ECO:0000256" key="5">
    <source>
        <dbReference type="ARBA" id="ARBA00022448"/>
    </source>
</evidence>
<feature type="signal peptide" evidence="10">
    <location>
        <begin position="1"/>
        <end position="24"/>
    </location>
</feature>
<keyword evidence="9 10" id="KW-0143">Chaperone</keyword>
<keyword evidence="12" id="KW-1185">Reference proteome</keyword>
<evidence type="ECO:0000256" key="9">
    <source>
        <dbReference type="ARBA" id="ARBA00023186"/>
    </source>
</evidence>
<dbReference type="InterPro" id="IPR004564">
    <property type="entry name" value="OM_lipoprot_carrier_LolA-like"/>
</dbReference>
<evidence type="ECO:0000256" key="1">
    <source>
        <dbReference type="ARBA" id="ARBA00004418"/>
    </source>
</evidence>
<dbReference type="CDD" id="cd16325">
    <property type="entry name" value="LolA"/>
    <property type="match status" value="1"/>
</dbReference>
<comment type="function">
    <text evidence="10">Participates in the translocation of lipoproteins from the inner membrane to the outer membrane. Only forms a complex with a lipoprotein if the residue after the N-terminal Cys is not an aspartate (The Asp acts as a targeting signal to indicate that the lipoprotein should stay in the inner membrane).</text>
</comment>
<evidence type="ECO:0000256" key="2">
    <source>
        <dbReference type="ARBA" id="ARBA00007615"/>
    </source>
</evidence>
<comment type="similarity">
    <text evidence="2 10">Belongs to the LolA family.</text>
</comment>
<evidence type="ECO:0000256" key="10">
    <source>
        <dbReference type="HAMAP-Rule" id="MF_00240"/>
    </source>
</evidence>
<evidence type="ECO:0000256" key="4">
    <source>
        <dbReference type="ARBA" id="ARBA00014035"/>
    </source>
</evidence>
<evidence type="ECO:0000256" key="7">
    <source>
        <dbReference type="ARBA" id="ARBA00022764"/>
    </source>
</evidence>
<feature type="chain" id="PRO_5016472979" description="Outer-membrane lipoprotein carrier protein" evidence="10">
    <location>
        <begin position="25"/>
        <end position="211"/>
    </location>
</feature>
<dbReference type="GO" id="GO:0042597">
    <property type="term" value="C:periplasmic space"/>
    <property type="evidence" value="ECO:0007669"/>
    <property type="project" value="UniProtKB-SubCell"/>
</dbReference>
<keyword evidence="7 10" id="KW-0574">Periplasm</keyword>
<comment type="caution">
    <text evidence="11">The sequence shown here is derived from an EMBL/GenBank/DDBJ whole genome shotgun (WGS) entry which is preliminary data.</text>
</comment>
<name>A0A318H3R3_9BURK</name>
<evidence type="ECO:0000256" key="8">
    <source>
        <dbReference type="ARBA" id="ARBA00022927"/>
    </source>
</evidence>
<dbReference type="InterPro" id="IPR029046">
    <property type="entry name" value="LolA/LolB/LppX"/>
</dbReference>
<gene>
    <name evidence="10" type="primary">lolA</name>
    <name evidence="11" type="ORF">C7444_10654</name>
</gene>
<dbReference type="InterPro" id="IPR018323">
    <property type="entry name" value="OM_lipoprot_carrier_LolA_Pbac"/>
</dbReference>
<dbReference type="EMBL" id="QJJS01000006">
    <property type="protein sequence ID" value="PXW96536.1"/>
    <property type="molecule type" value="Genomic_DNA"/>
</dbReference>
<evidence type="ECO:0000313" key="11">
    <source>
        <dbReference type="EMBL" id="PXW96536.1"/>
    </source>
</evidence>
<dbReference type="NCBIfam" id="TIGR00547">
    <property type="entry name" value="lolA"/>
    <property type="match status" value="1"/>
</dbReference>
<dbReference type="PANTHER" id="PTHR35869:SF1">
    <property type="entry name" value="OUTER-MEMBRANE LIPOPROTEIN CARRIER PROTEIN"/>
    <property type="match status" value="1"/>
</dbReference>
<proteinExistence type="inferred from homology"/>
<organism evidence="11 12">
    <name type="scientific">Sphaerotilus hippei</name>
    <dbReference type="NCBI Taxonomy" id="744406"/>
    <lineage>
        <taxon>Bacteria</taxon>
        <taxon>Pseudomonadati</taxon>
        <taxon>Pseudomonadota</taxon>
        <taxon>Betaproteobacteria</taxon>
        <taxon>Burkholderiales</taxon>
        <taxon>Sphaerotilaceae</taxon>
        <taxon>Sphaerotilus</taxon>
    </lineage>
</organism>
<dbReference type="SUPFAM" id="SSF89392">
    <property type="entry name" value="Prokaryotic lipoproteins and lipoprotein localization factors"/>
    <property type="match status" value="1"/>
</dbReference>
<dbReference type="PANTHER" id="PTHR35869">
    <property type="entry name" value="OUTER-MEMBRANE LIPOPROTEIN CARRIER PROTEIN"/>
    <property type="match status" value="1"/>
</dbReference>
<comment type="subcellular location">
    <subcellularLocation>
        <location evidence="1 10">Periplasm</location>
    </subcellularLocation>
</comment>
<evidence type="ECO:0000256" key="6">
    <source>
        <dbReference type="ARBA" id="ARBA00022729"/>
    </source>
</evidence>
<evidence type="ECO:0000313" key="12">
    <source>
        <dbReference type="Proteomes" id="UP000247811"/>
    </source>
</evidence>
<keyword evidence="8 10" id="KW-0653">Protein transport</keyword>
<keyword evidence="11" id="KW-0449">Lipoprotein</keyword>
<dbReference type="AlphaFoldDB" id="A0A318H3R3"/>